<dbReference type="Pfam" id="PF02311">
    <property type="entry name" value="AraC_binding"/>
    <property type="match status" value="1"/>
</dbReference>
<dbReference type="Proteomes" id="UP000260025">
    <property type="component" value="Unassembled WGS sequence"/>
</dbReference>
<sequence>MSTYLLSRIEKEATFLWAGRFMSTANWQHKRRTSNFHELIVVLSGTLHIQIGEQEYAAQKNTLLLIPQGVLHYGTMICPENTSFYWLHFLLPEPWSMKPKTDALQRIREEYPYNHALVIPKYSQDMDFSRINILCNQLLDIMHRNESNRFYLDLLMSSLLIEITEELAFRSRESTESHKESKALSFITEWIKASLEQELTLKIIAERFNYSPAYLSRMFSREMGMTLTEYIRMQRIERAKSLLGNSSISVEEVASLCGFHDEKYFMRCFKKQELITASQYREAFNKTQINNK</sequence>
<dbReference type="InterPro" id="IPR018060">
    <property type="entry name" value="HTH_AraC"/>
</dbReference>
<dbReference type="InterPro" id="IPR037923">
    <property type="entry name" value="HTH-like"/>
</dbReference>
<dbReference type="Gene3D" id="2.60.120.10">
    <property type="entry name" value="Jelly Rolls"/>
    <property type="match status" value="1"/>
</dbReference>
<evidence type="ECO:0000256" key="2">
    <source>
        <dbReference type="ARBA" id="ARBA00023125"/>
    </source>
</evidence>
<reference evidence="5 6" key="1">
    <citation type="submission" date="2018-08" db="EMBL/GenBank/DDBJ databases">
        <title>A genome reference for cultivated species of the human gut microbiota.</title>
        <authorList>
            <person name="Zou Y."/>
            <person name="Xue W."/>
            <person name="Luo G."/>
        </authorList>
    </citation>
    <scope>NUCLEOTIDE SEQUENCE [LARGE SCALE GENOMIC DNA]</scope>
    <source>
        <strain evidence="5 6">OF01-2LB</strain>
    </source>
</reference>
<proteinExistence type="predicted"/>
<keyword evidence="3" id="KW-0804">Transcription</keyword>
<keyword evidence="1" id="KW-0805">Transcription regulation</keyword>
<dbReference type="PROSITE" id="PS01124">
    <property type="entry name" value="HTH_ARAC_FAMILY_2"/>
    <property type="match status" value="1"/>
</dbReference>
<dbReference type="EMBL" id="QVEV01000061">
    <property type="protein sequence ID" value="RGC09036.1"/>
    <property type="molecule type" value="Genomic_DNA"/>
</dbReference>
<keyword evidence="2" id="KW-0238">DNA-binding</keyword>
<dbReference type="GO" id="GO:0003700">
    <property type="term" value="F:DNA-binding transcription factor activity"/>
    <property type="evidence" value="ECO:0007669"/>
    <property type="project" value="InterPro"/>
</dbReference>
<dbReference type="GO" id="GO:0043565">
    <property type="term" value="F:sequence-specific DNA binding"/>
    <property type="evidence" value="ECO:0007669"/>
    <property type="project" value="InterPro"/>
</dbReference>
<dbReference type="InterPro" id="IPR003313">
    <property type="entry name" value="AraC-bd"/>
</dbReference>
<dbReference type="AlphaFoldDB" id="A0A3E2VEQ3"/>
<evidence type="ECO:0000259" key="4">
    <source>
        <dbReference type="PROSITE" id="PS01124"/>
    </source>
</evidence>
<name>A0A3E2VEQ3_CLOIN</name>
<gene>
    <name evidence="5" type="ORF">DXA38_21305</name>
</gene>
<organism evidence="5 6">
    <name type="scientific">Clostridium innocuum</name>
    <dbReference type="NCBI Taxonomy" id="1522"/>
    <lineage>
        <taxon>Bacteria</taxon>
        <taxon>Bacillati</taxon>
        <taxon>Bacillota</taxon>
        <taxon>Clostridia</taxon>
        <taxon>Eubacteriales</taxon>
        <taxon>Clostridiaceae</taxon>
        <taxon>Clostridium</taxon>
    </lineage>
</organism>
<dbReference type="InterPro" id="IPR014710">
    <property type="entry name" value="RmlC-like_jellyroll"/>
</dbReference>
<evidence type="ECO:0000313" key="5">
    <source>
        <dbReference type="EMBL" id="RGC09036.1"/>
    </source>
</evidence>
<comment type="caution">
    <text evidence="5">The sequence shown here is derived from an EMBL/GenBank/DDBJ whole genome shotgun (WGS) entry which is preliminary data.</text>
</comment>
<evidence type="ECO:0000256" key="3">
    <source>
        <dbReference type="ARBA" id="ARBA00023163"/>
    </source>
</evidence>
<evidence type="ECO:0000256" key="1">
    <source>
        <dbReference type="ARBA" id="ARBA00023015"/>
    </source>
</evidence>
<dbReference type="InterPro" id="IPR009057">
    <property type="entry name" value="Homeodomain-like_sf"/>
</dbReference>
<accession>A0A3E2VEQ3</accession>
<dbReference type="SUPFAM" id="SSF51215">
    <property type="entry name" value="Regulatory protein AraC"/>
    <property type="match status" value="1"/>
</dbReference>
<dbReference type="SMART" id="SM00342">
    <property type="entry name" value="HTH_ARAC"/>
    <property type="match status" value="1"/>
</dbReference>
<dbReference type="SUPFAM" id="SSF46689">
    <property type="entry name" value="Homeodomain-like"/>
    <property type="match status" value="2"/>
</dbReference>
<dbReference type="Gene3D" id="1.10.10.60">
    <property type="entry name" value="Homeodomain-like"/>
    <property type="match status" value="2"/>
</dbReference>
<dbReference type="Pfam" id="PF12833">
    <property type="entry name" value="HTH_18"/>
    <property type="match status" value="1"/>
</dbReference>
<dbReference type="CDD" id="cd02208">
    <property type="entry name" value="cupin_RmlC-like"/>
    <property type="match status" value="1"/>
</dbReference>
<dbReference type="PANTHER" id="PTHR43280:SF2">
    <property type="entry name" value="HTH-TYPE TRANSCRIPTIONAL REGULATOR EXSA"/>
    <property type="match status" value="1"/>
</dbReference>
<evidence type="ECO:0000313" key="6">
    <source>
        <dbReference type="Proteomes" id="UP000260025"/>
    </source>
</evidence>
<dbReference type="PANTHER" id="PTHR43280">
    <property type="entry name" value="ARAC-FAMILY TRANSCRIPTIONAL REGULATOR"/>
    <property type="match status" value="1"/>
</dbReference>
<dbReference type="OrthoDB" id="9778008at2"/>
<protein>
    <submittedName>
        <fullName evidence="5">AraC family transcriptional regulator</fullName>
    </submittedName>
</protein>
<dbReference type="RefSeq" id="WP_117444933.1">
    <property type="nucleotide sequence ID" value="NZ_JAJFEN010000079.1"/>
</dbReference>
<feature type="domain" description="HTH araC/xylS-type" evidence="4">
    <location>
        <begin position="185"/>
        <end position="283"/>
    </location>
</feature>